<dbReference type="AlphaFoldDB" id="A0AB38E159"/>
<dbReference type="Proteomes" id="UP000234166">
    <property type="component" value="Unassembled WGS sequence"/>
</dbReference>
<protein>
    <submittedName>
        <fullName evidence="2">Uncharacterized protein</fullName>
    </submittedName>
</protein>
<evidence type="ECO:0000313" key="1">
    <source>
        <dbReference type="EMBL" id="SON80468.1"/>
    </source>
</evidence>
<proteinExistence type="predicted"/>
<dbReference type="EMBL" id="OCYT01000090">
    <property type="protein sequence ID" value="SON80468.1"/>
    <property type="molecule type" value="Genomic_DNA"/>
</dbReference>
<reference evidence="3 4" key="1">
    <citation type="submission" date="2017-10" db="EMBL/GenBank/DDBJ databases">
        <authorList>
            <person name="Regsiter A."/>
            <person name="William W."/>
        </authorList>
    </citation>
    <scope>NUCLEOTIDE SEQUENCE [LARGE SCALE GENOMIC DNA]</scope>
    <source>
        <strain evidence="1 4">CFBP6984</strain>
        <strain evidence="2 3">CFBP7430</strain>
    </source>
</reference>
<dbReference type="EMBL" id="OCYS01000087">
    <property type="protein sequence ID" value="SON88089.1"/>
    <property type="molecule type" value="Genomic_DNA"/>
</dbReference>
<sequence>MVRILTDEPCRQPIGHARQCNAIDSLQAGLRISAQPAAHFCVSLITKRRERRRYQEFAIPNP</sequence>
<evidence type="ECO:0000313" key="3">
    <source>
        <dbReference type="Proteomes" id="UP000234166"/>
    </source>
</evidence>
<accession>A0AB38E159</accession>
<organism evidence="2 3">
    <name type="scientific">Xanthomonas campestris pv. phaseoli</name>
    <dbReference type="NCBI Taxonomy" id="317013"/>
    <lineage>
        <taxon>Bacteria</taxon>
        <taxon>Pseudomonadati</taxon>
        <taxon>Pseudomonadota</taxon>
        <taxon>Gammaproteobacteria</taxon>
        <taxon>Lysobacterales</taxon>
        <taxon>Lysobacteraceae</taxon>
        <taxon>Xanthomonas</taxon>
    </lineage>
</organism>
<evidence type="ECO:0000313" key="2">
    <source>
        <dbReference type="EMBL" id="SON88089.1"/>
    </source>
</evidence>
<evidence type="ECO:0000313" key="4">
    <source>
        <dbReference type="Proteomes" id="UP000234181"/>
    </source>
</evidence>
<dbReference type="Proteomes" id="UP000234181">
    <property type="component" value="Unassembled WGS sequence"/>
</dbReference>
<name>A0AB38E159_XANCH</name>
<keyword evidence="4" id="KW-1185">Reference proteome</keyword>
<comment type="caution">
    <text evidence="2">The sequence shown here is derived from an EMBL/GenBank/DDBJ whole genome shotgun (WGS) entry which is preliminary data.</text>
</comment>
<gene>
    <name evidence="1" type="ORF">XAP6984_350070</name>
    <name evidence="2" type="ORF">XAP7430_330028</name>
</gene>